<dbReference type="PROSITE" id="PS50928">
    <property type="entry name" value="ABC_TM1"/>
    <property type="match status" value="1"/>
</dbReference>
<accession>A0ABW9ADB4</accession>
<dbReference type="EMBL" id="JAQQFM010000008">
    <property type="protein sequence ID" value="MFL9926249.1"/>
    <property type="molecule type" value="Genomic_DNA"/>
</dbReference>
<keyword evidence="3" id="KW-1003">Cell membrane</keyword>
<reference evidence="9 10" key="1">
    <citation type="journal article" date="2024" name="Chem. Sci.">
        <title>Discovery of megapolipeptins by genome mining of a Burkholderiales bacteria collection.</title>
        <authorList>
            <person name="Paulo B.S."/>
            <person name="Recchia M.J.J."/>
            <person name="Lee S."/>
            <person name="Fergusson C.H."/>
            <person name="Romanowski S.B."/>
            <person name="Hernandez A."/>
            <person name="Krull N."/>
            <person name="Liu D.Y."/>
            <person name="Cavanagh H."/>
            <person name="Bos A."/>
            <person name="Gray C.A."/>
            <person name="Murphy B.T."/>
            <person name="Linington R.G."/>
            <person name="Eustaquio A.S."/>
        </authorList>
    </citation>
    <scope>NUCLEOTIDE SEQUENCE [LARGE SCALE GENOMIC DNA]</scope>
    <source>
        <strain evidence="9 10">RL21-008-BIB-A</strain>
    </source>
</reference>
<gene>
    <name evidence="9" type="ORF">PQR62_18370</name>
</gene>
<evidence type="ECO:0000256" key="1">
    <source>
        <dbReference type="ARBA" id="ARBA00004651"/>
    </source>
</evidence>
<dbReference type="PANTHER" id="PTHR30151:SF20">
    <property type="entry name" value="ABC TRANSPORTER PERMEASE PROTEIN HI_0355-RELATED"/>
    <property type="match status" value="1"/>
</dbReference>
<evidence type="ECO:0000256" key="4">
    <source>
        <dbReference type="ARBA" id="ARBA00022692"/>
    </source>
</evidence>
<organism evidence="9 10">
    <name type="scientific">Herbaspirillum lusitanum</name>
    <dbReference type="NCBI Taxonomy" id="213312"/>
    <lineage>
        <taxon>Bacteria</taxon>
        <taxon>Pseudomonadati</taxon>
        <taxon>Pseudomonadota</taxon>
        <taxon>Betaproteobacteria</taxon>
        <taxon>Burkholderiales</taxon>
        <taxon>Oxalobacteraceae</taxon>
        <taxon>Herbaspirillum</taxon>
    </lineage>
</organism>
<dbReference type="Gene3D" id="1.10.3720.10">
    <property type="entry name" value="MetI-like"/>
    <property type="match status" value="1"/>
</dbReference>
<dbReference type="RefSeq" id="WP_408159460.1">
    <property type="nucleotide sequence ID" value="NZ_JAQQFM010000008.1"/>
</dbReference>
<feature type="domain" description="ABC transmembrane type-1" evidence="8">
    <location>
        <begin position="83"/>
        <end position="263"/>
    </location>
</feature>
<feature type="transmembrane region" description="Helical" evidence="7">
    <location>
        <begin position="131"/>
        <end position="162"/>
    </location>
</feature>
<dbReference type="SUPFAM" id="SSF161098">
    <property type="entry name" value="MetI-like"/>
    <property type="match status" value="1"/>
</dbReference>
<dbReference type="InterPro" id="IPR000515">
    <property type="entry name" value="MetI-like"/>
</dbReference>
<feature type="transmembrane region" description="Helical" evidence="7">
    <location>
        <begin position="245"/>
        <end position="266"/>
    </location>
</feature>
<evidence type="ECO:0000313" key="9">
    <source>
        <dbReference type="EMBL" id="MFL9926249.1"/>
    </source>
</evidence>
<evidence type="ECO:0000259" key="8">
    <source>
        <dbReference type="PROSITE" id="PS50928"/>
    </source>
</evidence>
<feature type="transmembrane region" description="Helical" evidence="7">
    <location>
        <begin position="91"/>
        <end position="110"/>
    </location>
</feature>
<keyword evidence="10" id="KW-1185">Reference proteome</keyword>
<dbReference type="CDD" id="cd06261">
    <property type="entry name" value="TM_PBP2"/>
    <property type="match status" value="1"/>
</dbReference>
<comment type="similarity">
    <text evidence="7">Belongs to the binding-protein-dependent transport system permease family.</text>
</comment>
<dbReference type="Proteomes" id="UP001629246">
    <property type="component" value="Unassembled WGS sequence"/>
</dbReference>
<comment type="subcellular location">
    <subcellularLocation>
        <location evidence="1 7">Cell membrane</location>
        <topology evidence="1 7">Multi-pass membrane protein</topology>
    </subcellularLocation>
</comment>
<feature type="transmembrane region" description="Helical" evidence="7">
    <location>
        <begin position="12"/>
        <end position="30"/>
    </location>
</feature>
<evidence type="ECO:0000313" key="10">
    <source>
        <dbReference type="Proteomes" id="UP001629246"/>
    </source>
</evidence>
<protein>
    <submittedName>
        <fullName evidence="9">ABC transporter permease</fullName>
    </submittedName>
</protein>
<dbReference type="PANTHER" id="PTHR30151">
    <property type="entry name" value="ALKANE SULFONATE ABC TRANSPORTER-RELATED, MEMBRANE SUBUNIT"/>
    <property type="match status" value="1"/>
</dbReference>
<evidence type="ECO:0000256" key="7">
    <source>
        <dbReference type="RuleBase" id="RU363032"/>
    </source>
</evidence>
<keyword evidence="4 7" id="KW-0812">Transmembrane</keyword>
<dbReference type="Pfam" id="PF00528">
    <property type="entry name" value="BPD_transp_1"/>
    <property type="match status" value="1"/>
</dbReference>
<evidence type="ECO:0000256" key="2">
    <source>
        <dbReference type="ARBA" id="ARBA00022448"/>
    </source>
</evidence>
<proteinExistence type="inferred from homology"/>
<name>A0ABW9ADB4_9BURK</name>
<dbReference type="InterPro" id="IPR035906">
    <property type="entry name" value="MetI-like_sf"/>
</dbReference>
<evidence type="ECO:0000256" key="5">
    <source>
        <dbReference type="ARBA" id="ARBA00022989"/>
    </source>
</evidence>
<keyword evidence="2 7" id="KW-0813">Transport</keyword>
<comment type="caution">
    <text evidence="9">The sequence shown here is derived from an EMBL/GenBank/DDBJ whole genome shotgun (WGS) entry which is preliminary data.</text>
</comment>
<keyword evidence="5 7" id="KW-1133">Transmembrane helix</keyword>
<sequence length="283" mass="31119">MWKLLKPNHKNIRFWQLLVLVVVLLGWHFATRNPQTAFFFGEPLKVAERIWQWFTVGSGSLEIGFGDTTFFTLSFPAEIYSHLLVTLTETVLAFVIGTVLGLGIGLWLALSPTASAILDPYVKAANSMPRVILAPIFAMWFGLGIWSKVALAVTLVFFIVFFNVYQGVKEVSPVVLANARMLGANARQLLRTVYLPSATSWVFSSLHTSIGLAFVGAVVGEYLGSARGVGYLILQAEGSFDINTVFAGIVVLTVFALVLDVAVGLIEKRLMKWQPKSGETEKM</sequence>
<evidence type="ECO:0000256" key="6">
    <source>
        <dbReference type="ARBA" id="ARBA00023136"/>
    </source>
</evidence>
<keyword evidence="6 7" id="KW-0472">Membrane</keyword>
<evidence type="ECO:0000256" key="3">
    <source>
        <dbReference type="ARBA" id="ARBA00022475"/>
    </source>
</evidence>